<dbReference type="EMBL" id="KL198120">
    <property type="protein sequence ID" value="KDQ06881.1"/>
    <property type="molecule type" value="Genomic_DNA"/>
</dbReference>
<dbReference type="HOGENOM" id="CLU_930631_0_0_1"/>
<evidence type="ECO:0000313" key="2">
    <source>
        <dbReference type="Proteomes" id="UP000027195"/>
    </source>
</evidence>
<organism evidence="1 2">
    <name type="scientific">Botryobasidium botryosum (strain FD-172 SS1)</name>
    <dbReference type="NCBI Taxonomy" id="930990"/>
    <lineage>
        <taxon>Eukaryota</taxon>
        <taxon>Fungi</taxon>
        <taxon>Dikarya</taxon>
        <taxon>Basidiomycota</taxon>
        <taxon>Agaricomycotina</taxon>
        <taxon>Agaricomycetes</taxon>
        <taxon>Cantharellales</taxon>
        <taxon>Botryobasidiaceae</taxon>
        <taxon>Botryobasidium</taxon>
    </lineage>
</organism>
<accession>A0A067M5N9</accession>
<evidence type="ECO:0000313" key="1">
    <source>
        <dbReference type="EMBL" id="KDQ06881.1"/>
    </source>
</evidence>
<reference evidence="2" key="1">
    <citation type="journal article" date="2014" name="Proc. Natl. Acad. Sci. U.S.A.">
        <title>Extensive sampling of basidiomycete genomes demonstrates inadequacy of the white-rot/brown-rot paradigm for wood decay fungi.</title>
        <authorList>
            <person name="Riley R."/>
            <person name="Salamov A.A."/>
            <person name="Brown D.W."/>
            <person name="Nagy L.G."/>
            <person name="Floudas D."/>
            <person name="Held B.W."/>
            <person name="Levasseur A."/>
            <person name="Lombard V."/>
            <person name="Morin E."/>
            <person name="Otillar R."/>
            <person name="Lindquist E.A."/>
            <person name="Sun H."/>
            <person name="LaButti K.M."/>
            <person name="Schmutz J."/>
            <person name="Jabbour D."/>
            <person name="Luo H."/>
            <person name="Baker S.E."/>
            <person name="Pisabarro A.G."/>
            <person name="Walton J.D."/>
            <person name="Blanchette R.A."/>
            <person name="Henrissat B."/>
            <person name="Martin F."/>
            <person name="Cullen D."/>
            <person name="Hibbett D.S."/>
            <person name="Grigoriev I.V."/>
        </authorList>
    </citation>
    <scope>NUCLEOTIDE SEQUENCE [LARGE SCALE GENOMIC DNA]</scope>
    <source>
        <strain evidence="2">FD-172 SS1</strain>
    </source>
</reference>
<keyword evidence="2" id="KW-1185">Reference proteome</keyword>
<gene>
    <name evidence="1" type="ORF">BOTBODRAFT_49110</name>
</gene>
<sequence>MLLPDYKANLSSKPNAQPKLVTSMFARYPRCTHVGHERKHQTTAAGAAKSSISRISNHTAFPLASVQLETGKRYSKFKLKDSETSFKYFDCILRASKLGTCDSPPTPLRPSASFVDRLHGINTSRNTTLSPAGLTLDFAESELAHATFKFTEDALASHCPFDAASLAAVIGDLQAGGWLQANGGLSRKMWSTSAGESAYYPKAGALLNAIHDFHNARVPNKKMLYRDLRFDVCDREMSHGIDGAHLLKPGLLGSRWFPQKLGANDSMRWRAVDIPVELKEDLKLLVAQANTHARALFHG</sequence>
<dbReference type="AlphaFoldDB" id="A0A067M5N9"/>
<dbReference type="Proteomes" id="UP000027195">
    <property type="component" value="Unassembled WGS sequence"/>
</dbReference>
<dbReference type="OrthoDB" id="3182677at2759"/>
<dbReference type="InParanoid" id="A0A067M5N9"/>
<proteinExistence type="predicted"/>
<name>A0A067M5N9_BOTB1</name>
<evidence type="ECO:0008006" key="3">
    <source>
        <dbReference type="Google" id="ProtNLM"/>
    </source>
</evidence>
<protein>
    <recommendedName>
        <fullName evidence="3">Fungal-type protein kinase domain-containing protein</fullName>
    </recommendedName>
</protein>